<dbReference type="Proteomes" id="UP000825935">
    <property type="component" value="Chromosome 1"/>
</dbReference>
<feature type="region of interest" description="Disordered" evidence="1">
    <location>
        <begin position="339"/>
        <end position="438"/>
    </location>
</feature>
<gene>
    <name evidence="2" type="ORF">KP509_01G095700</name>
</gene>
<dbReference type="EMBL" id="CM035406">
    <property type="protein sequence ID" value="KAH7447188.1"/>
    <property type="molecule type" value="Genomic_DNA"/>
</dbReference>
<reference evidence="2" key="1">
    <citation type="submission" date="2021-08" db="EMBL/GenBank/DDBJ databases">
        <title>WGS assembly of Ceratopteris richardii.</title>
        <authorList>
            <person name="Marchant D.B."/>
            <person name="Chen G."/>
            <person name="Jenkins J."/>
            <person name="Shu S."/>
            <person name="Leebens-Mack J."/>
            <person name="Grimwood J."/>
            <person name="Schmutz J."/>
            <person name="Soltis P."/>
            <person name="Soltis D."/>
            <person name="Chen Z.-H."/>
        </authorList>
    </citation>
    <scope>NUCLEOTIDE SEQUENCE</scope>
    <source>
        <strain evidence="2">Whitten #5841</strain>
        <tissue evidence="2">Leaf</tissue>
    </source>
</reference>
<dbReference type="PANTHER" id="PTHR47643">
    <property type="entry name" value="TPR DOMAIN PROTEIN (AFU_ORTHOLOGUE AFUA_5G12710)"/>
    <property type="match status" value="1"/>
</dbReference>
<proteinExistence type="predicted"/>
<dbReference type="InterPro" id="IPR053209">
    <property type="entry name" value="Gramillin-biosynth_MTr"/>
</dbReference>
<feature type="compositionally biased region" description="Basic and acidic residues" evidence="1">
    <location>
        <begin position="420"/>
        <end position="431"/>
    </location>
</feature>
<feature type="compositionally biased region" description="Basic and acidic residues" evidence="1">
    <location>
        <begin position="384"/>
        <end position="396"/>
    </location>
</feature>
<organism evidence="2 3">
    <name type="scientific">Ceratopteris richardii</name>
    <name type="common">Triangle waterfern</name>
    <dbReference type="NCBI Taxonomy" id="49495"/>
    <lineage>
        <taxon>Eukaryota</taxon>
        <taxon>Viridiplantae</taxon>
        <taxon>Streptophyta</taxon>
        <taxon>Embryophyta</taxon>
        <taxon>Tracheophyta</taxon>
        <taxon>Polypodiopsida</taxon>
        <taxon>Polypodiidae</taxon>
        <taxon>Polypodiales</taxon>
        <taxon>Pteridineae</taxon>
        <taxon>Pteridaceae</taxon>
        <taxon>Parkerioideae</taxon>
        <taxon>Ceratopteris</taxon>
    </lineage>
</organism>
<keyword evidence="3" id="KW-1185">Reference proteome</keyword>
<comment type="caution">
    <text evidence="2">The sequence shown here is derived from an EMBL/GenBank/DDBJ whole genome shotgun (WGS) entry which is preliminary data.</text>
</comment>
<evidence type="ECO:0000313" key="3">
    <source>
        <dbReference type="Proteomes" id="UP000825935"/>
    </source>
</evidence>
<dbReference type="AlphaFoldDB" id="A0A8T2VJE0"/>
<feature type="compositionally biased region" description="Polar residues" evidence="1">
    <location>
        <begin position="339"/>
        <end position="350"/>
    </location>
</feature>
<dbReference type="OrthoDB" id="1926212at2759"/>
<evidence type="ECO:0000256" key="1">
    <source>
        <dbReference type="SAM" id="MobiDB-lite"/>
    </source>
</evidence>
<name>A0A8T2VJE0_CERRI</name>
<sequence length="472" mass="52886">MRLRETLLLPLGSPSSSTVSPLRHEGFFVAWRFEREADECIAHIPRHHIPTQEEKVRASERFDKFALIEAHMAALHDAYILEMATHPANEIRLIEPQKCTAGIDGLKPSTLKHLKVGKVHRDRVLNGTFCCKSLCARTRKGLMVVNVFEDEEGNAAPVYLSNAMEAMAGNSQALRLYLQGLKVAVKNPYLMRLPHEEVVLLVEKMSDLVFLWVPDGEEVPEKHRGNGIHSDTHDDLAMRKNMPDVAYDHNDTAVIHADEASKSSIASSEMQFQTMYTNPEQGIDCAKTEKTGNAMREAMSEIVCVNNGCTMNVWRNRTLEQRKQTDETDECLKSSIASSELQSGITPTSKQHIDCTETEKHEKAPKEATGTVVSVNDPCISSMRGKDDSEQRKQAVENDEVPTHVNEQEQGTHNDQNSCETERQRRDKSSDIVRGASNADICQTEYAHGGDAHRAANPDEVEKCWTWRQACA</sequence>
<feature type="compositionally biased region" description="Basic and acidic residues" evidence="1">
    <location>
        <begin position="351"/>
        <end position="366"/>
    </location>
</feature>
<accession>A0A8T2VJE0</accession>
<dbReference type="PANTHER" id="PTHR47643:SF2">
    <property type="entry name" value="TPR DOMAIN PROTEIN (AFU_ORTHOLOGUE AFUA_5G12710)"/>
    <property type="match status" value="1"/>
</dbReference>
<evidence type="ECO:0000313" key="2">
    <source>
        <dbReference type="EMBL" id="KAH7447188.1"/>
    </source>
</evidence>
<protein>
    <submittedName>
        <fullName evidence="2">Uncharacterized protein</fullName>
    </submittedName>
</protein>